<dbReference type="EMBL" id="CAJVPP010015125">
    <property type="protein sequence ID" value="CAG8726076.1"/>
    <property type="molecule type" value="Genomic_DNA"/>
</dbReference>
<gene>
    <name evidence="1" type="ORF">FMOSSE_LOCUS15352</name>
</gene>
<feature type="non-terminal residue" evidence="1">
    <location>
        <position position="1"/>
    </location>
</feature>
<feature type="non-terminal residue" evidence="1">
    <location>
        <position position="61"/>
    </location>
</feature>
<dbReference type="AlphaFoldDB" id="A0A9N9IAM6"/>
<organism evidence="1 2">
    <name type="scientific">Funneliformis mosseae</name>
    <name type="common">Endomycorrhizal fungus</name>
    <name type="synonym">Glomus mosseae</name>
    <dbReference type="NCBI Taxonomy" id="27381"/>
    <lineage>
        <taxon>Eukaryota</taxon>
        <taxon>Fungi</taxon>
        <taxon>Fungi incertae sedis</taxon>
        <taxon>Mucoromycota</taxon>
        <taxon>Glomeromycotina</taxon>
        <taxon>Glomeromycetes</taxon>
        <taxon>Glomerales</taxon>
        <taxon>Glomeraceae</taxon>
        <taxon>Funneliformis</taxon>
    </lineage>
</organism>
<protein>
    <submittedName>
        <fullName evidence="1">6669_t:CDS:1</fullName>
    </submittedName>
</protein>
<proteinExistence type="predicted"/>
<sequence length="61" mass="7119">VYKDTEILIYYEGDSPKAVWESIRILKKYGDTLFGLDHPQMLNAIQKANHIICNHNDWNNA</sequence>
<dbReference type="Proteomes" id="UP000789375">
    <property type="component" value="Unassembled WGS sequence"/>
</dbReference>
<keyword evidence="2" id="KW-1185">Reference proteome</keyword>
<evidence type="ECO:0000313" key="1">
    <source>
        <dbReference type="EMBL" id="CAG8726076.1"/>
    </source>
</evidence>
<evidence type="ECO:0000313" key="2">
    <source>
        <dbReference type="Proteomes" id="UP000789375"/>
    </source>
</evidence>
<accession>A0A9N9IAM6</accession>
<comment type="caution">
    <text evidence="1">The sequence shown here is derived from an EMBL/GenBank/DDBJ whole genome shotgun (WGS) entry which is preliminary data.</text>
</comment>
<name>A0A9N9IAM6_FUNMO</name>
<reference evidence="1" key="1">
    <citation type="submission" date="2021-06" db="EMBL/GenBank/DDBJ databases">
        <authorList>
            <person name="Kallberg Y."/>
            <person name="Tangrot J."/>
            <person name="Rosling A."/>
        </authorList>
    </citation>
    <scope>NUCLEOTIDE SEQUENCE</scope>
    <source>
        <strain evidence="1">87-6 pot B 2015</strain>
    </source>
</reference>